<comment type="cofactor">
    <cofactor evidence="2">
        <name>heme</name>
        <dbReference type="ChEBI" id="CHEBI:30413"/>
    </cofactor>
</comment>
<dbReference type="OrthoDB" id="1470350at2759"/>
<dbReference type="PANTHER" id="PTHR24305:SF166">
    <property type="entry name" value="CYTOCHROME P450 12A4, MITOCHONDRIAL-RELATED"/>
    <property type="match status" value="1"/>
</dbReference>
<dbReference type="PRINTS" id="PR00385">
    <property type="entry name" value="P450"/>
</dbReference>
<dbReference type="Gene3D" id="1.10.630.10">
    <property type="entry name" value="Cytochrome P450"/>
    <property type="match status" value="1"/>
</dbReference>
<name>A0A8H6RPX6_9PEZI</name>
<dbReference type="GO" id="GO:0020037">
    <property type="term" value="F:heme binding"/>
    <property type="evidence" value="ECO:0007669"/>
    <property type="project" value="InterPro"/>
</dbReference>
<keyword evidence="4" id="KW-0560">Oxidoreductase</keyword>
<feature type="transmembrane region" description="Helical" evidence="3">
    <location>
        <begin position="20"/>
        <end position="40"/>
    </location>
</feature>
<comment type="caution">
    <text evidence="4">The sequence shown here is derived from an EMBL/GenBank/DDBJ whole genome shotgun (WGS) entry which is preliminary data.</text>
</comment>
<dbReference type="GO" id="GO:0005506">
    <property type="term" value="F:iron ion binding"/>
    <property type="evidence" value="ECO:0007669"/>
    <property type="project" value="InterPro"/>
</dbReference>
<evidence type="ECO:0000256" key="1">
    <source>
        <dbReference type="ARBA" id="ARBA00010617"/>
    </source>
</evidence>
<feature type="non-terminal residue" evidence="4">
    <location>
        <position position="1"/>
    </location>
</feature>
<accession>A0A8H6RPX6</accession>
<evidence type="ECO:0000256" key="3">
    <source>
        <dbReference type="SAM" id="Phobius"/>
    </source>
</evidence>
<keyword evidence="3" id="KW-1133">Transmembrane helix</keyword>
<keyword evidence="2" id="KW-0479">Metal-binding</keyword>
<dbReference type="GO" id="GO:0016705">
    <property type="term" value="F:oxidoreductase activity, acting on paired donors, with incorporation or reduction of molecular oxygen"/>
    <property type="evidence" value="ECO:0007669"/>
    <property type="project" value="InterPro"/>
</dbReference>
<keyword evidence="5" id="KW-1185">Reference proteome</keyword>
<dbReference type="PANTHER" id="PTHR24305">
    <property type="entry name" value="CYTOCHROME P450"/>
    <property type="match status" value="1"/>
</dbReference>
<dbReference type="PRINTS" id="PR00463">
    <property type="entry name" value="EP450I"/>
</dbReference>
<sequence length="545" mass="61350">VVYYGSFYMALSIIDFVQGRAVLGLAILGIIVLLFTYKVFVYPRFLSPLRHLPRPTVLSLLMISRFSRPPGVLFARWMEEIPNDGLIHVPGAFGQDQLLLTSPDSLKEVLVTKAYEFEKSPPARRLMRRVLGDGLILVEGDSHRFLRKMMQPSFAFRPIKELYPVFWEKSLQLGHHITRLIGTGSGNGSLPEIVLEISNLANKATLDIIGVAAMDHDFHALDNKHDSLAQHYELLFNPTTSRTVYFALHALGFEKIVRCLPWSMNTWMRDISASLAKSCLELVRSKKEKLRNGGTRDHNDILSLLVSENIFTDEQLADQLLTFLAAGQDTTSSAFTWVSYLLAKHPNIQTALRQELHNNLSLPDRVEGSVVNTELYSTIEKLPLLHGVCNETLRLYPTVPITIRTVMQETTIQDQRVPAGTDLLIIPWAINRSSAFWGSQVDDFLPERWFDKDSTTGETRLNNNGGAENNFVNMTYLHGPRSCIGQGFAKAELKCMVAAFVGMFEIELADPSEEVVHAGVVTARPEKGLRLRLRRAVKCTEDQQM</sequence>
<dbReference type="EMBL" id="JABCIY010000041">
    <property type="protein sequence ID" value="KAF7195153.1"/>
    <property type="molecule type" value="Genomic_DNA"/>
</dbReference>
<keyword evidence="2" id="KW-0349">Heme</keyword>
<keyword evidence="4" id="KW-0503">Monooxygenase</keyword>
<dbReference type="InterPro" id="IPR050121">
    <property type="entry name" value="Cytochrome_P450_monoxygenase"/>
</dbReference>
<dbReference type="InterPro" id="IPR002401">
    <property type="entry name" value="Cyt_P450_E_grp-I"/>
</dbReference>
<evidence type="ECO:0000256" key="2">
    <source>
        <dbReference type="PIRSR" id="PIRSR602401-1"/>
    </source>
</evidence>
<dbReference type="AlphaFoldDB" id="A0A8H6RPX6"/>
<keyword evidence="3" id="KW-0812">Transmembrane</keyword>
<keyword evidence="3" id="KW-0472">Membrane</keyword>
<keyword evidence="2" id="KW-0408">Iron</keyword>
<comment type="similarity">
    <text evidence="1">Belongs to the cytochrome P450 family.</text>
</comment>
<proteinExistence type="inferred from homology"/>
<gene>
    <name evidence="4" type="ORF">HII31_03359</name>
</gene>
<feature type="binding site" description="axial binding residue" evidence="2">
    <location>
        <position position="483"/>
    </location>
    <ligand>
        <name>heme</name>
        <dbReference type="ChEBI" id="CHEBI:30413"/>
    </ligand>
    <ligandPart>
        <name>Fe</name>
        <dbReference type="ChEBI" id="CHEBI:18248"/>
    </ligandPart>
</feature>
<dbReference type="InterPro" id="IPR036396">
    <property type="entry name" value="Cyt_P450_sf"/>
</dbReference>
<dbReference type="CDD" id="cd11069">
    <property type="entry name" value="CYP_FUM15-like"/>
    <property type="match status" value="1"/>
</dbReference>
<protein>
    <submittedName>
        <fullName evidence="4">Cytochrome P450 monooxygenase</fullName>
    </submittedName>
</protein>
<reference evidence="4" key="1">
    <citation type="submission" date="2020-04" db="EMBL/GenBank/DDBJ databases">
        <title>Draft genome resource of the tomato pathogen Pseudocercospora fuligena.</title>
        <authorList>
            <person name="Zaccaron A."/>
        </authorList>
    </citation>
    <scope>NUCLEOTIDE SEQUENCE</scope>
    <source>
        <strain evidence="4">PF001</strain>
    </source>
</reference>
<dbReference type="Proteomes" id="UP000660729">
    <property type="component" value="Unassembled WGS sequence"/>
</dbReference>
<dbReference type="FunFam" id="1.10.630.10:FF:000051">
    <property type="entry name" value="Cytochrome P450 monooxygenase (Fum15)"/>
    <property type="match status" value="1"/>
</dbReference>
<dbReference type="InterPro" id="IPR001128">
    <property type="entry name" value="Cyt_P450"/>
</dbReference>
<organism evidence="4 5">
    <name type="scientific">Pseudocercospora fuligena</name>
    <dbReference type="NCBI Taxonomy" id="685502"/>
    <lineage>
        <taxon>Eukaryota</taxon>
        <taxon>Fungi</taxon>
        <taxon>Dikarya</taxon>
        <taxon>Ascomycota</taxon>
        <taxon>Pezizomycotina</taxon>
        <taxon>Dothideomycetes</taxon>
        <taxon>Dothideomycetidae</taxon>
        <taxon>Mycosphaerellales</taxon>
        <taxon>Mycosphaerellaceae</taxon>
        <taxon>Pseudocercospora</taxon>
    </lineage>
</organism>
<dbReference type="SUPFAM" id="SSF48264">
    <property type="entry name" value="Cytochrome P450"/>
    <property type="match status" value="1"/>
</dbReference>
<evidence type="ECO:0000313" key="4">
    <source>
        <dbReference type="EMBL" id="KAF7195153.1"/>
    </source>
</evidence>
<dbReference type="GO" id="GO:0004497">
    <property type="term" value="F:monooxygenase activity"/>
    <property type="evidence" value="ECO:0007669"/>
    <property type="project" value="UniProtKB-KW"/>
</dbReference>
<evidence type="ECO:0000313" key="5">
    <source>
        <dbReference type="Proteomes" id="UP000660729"/>
    </source>
</evidence>
<dbReference type="Pfam" id="PF00067">
    <property type="entry name" value="p450"/>
    <property type="match status" value="1"/>
</dbReference>